<dbReference type="PROSITE" id="PS51352">
    <property type="entry name" value="THIOREDOXIN_2"/>
    <property type="match status" value="1"/>
</dbReference>
<dbReference type="Pfam" id="PF00578">
    <property type="entry name" value="AhpC-TSA"/>
    <property type="match status" value="1"/>
</dbReference>
<dbReference type="EMBL" id="RBKU01000001">
    <property type="protein sequence ID" value="RKR82930.1"/>
    <property type="molecule type" value="Genomic_DNA"/>
</dbReference>
<feature type="signal peptide" evidence="1">
    <location>
        <begin position="1"/>
        <end position="21"/>
    </location>
</feature>
<accession>A0A495J1T4</accession>
<dbReference type="InterPro" id="IPR000866">
    <property type="entry name" value="AhpC/TSA"/>
</dbReference>
<feature type="domain" description="Thioredoxin" evidence="2">
    <location>
        <begin position="25"/>
        <end position="172"/>
    </location>
</feature>
<dbReference type="AlphaFoldDB" id="A0A495J1T4"/>
<comment type="caution">
    <text evidence="3">The sequence shown here is derived from an EMBL/GenBank/DDBJ whole genome shotgun (WGS) entry which is preliminary data.</text>
</comment>
<dbReference type="Gene3D" id="3.40.30.10">
    <property type="entry name" value="Glutaredoxin"/>
    <property type="match status" value="1"/>
</dbReference>
<gene>
    <name evidence="3" type="ORF">BDD43_3125</name>
</gene>
<dbReference type="InterPro" id="IPR013766">
    <property type="entry name" value="Thioredoxin_domain"/>
</dbReference>
<organism evidence="3 4">
    <name type="scientific">Mucilaginibacter gracilis</name>
    <dbReference type="NCBI Taxonomy" id="423350"/>
    <lineage>
        <taxon>Bacteria</taxon>
        <taxon>Pseudomonadati</taxon>
        <taxon>Bacteroidota</taxon>
        <taxon>Sphingobacteriia</taxon>
        <taxon>Sphingobacteriales</taxon>
        <taxon>Sphingobacteriaceae</taxon>
        <taxon>Mucilaginibacter</taxon>
    </lineage>
</organism>
<dbReference type="InterPro" id="IPR050553">
    <property type="entry name" value="Thioredoxin_ResA/DsbE_sf"/>
</dbReference>
<evidence type="ECO:0000259" key="2">
    <source>
        <dbReference type="PROSITE" id="PS51352"/>
    </source>
</evidence>
<reference evidence="3 4" key="1">
    <citation type="submission" date="2018-10" db="EMBL/GenBank/DDBJ databases">
        <title>Genomic Encyclopedia of Archaeal and Bacterial Type Strains, Phase II (KMG-II): from individual species to whole genera.</title>
        <authorList>
            <person name="Goeker M."/>
        </authorList>
    </citation>
    <scope>NUCLEOTIDE SEQUENCE [LARGE SCALE GENOMIC DNA]</scope>
    <source>
        <strain evidence="3 4">DSM 18602</strain>
    </source>
</reference>
<feature type="chain" id="PRO_5019773262" evidence="1">
    <location>
        <begin position="22"/>
        <end position="184"/>
    </location>
</feature>
<evidence type="ECO:0000313" key="4">
    <source>
        <dbReference type="Proteomes" id="UP000268007"/>
    </source>
</evidence>
<dbReference type="OrthoDB" id="9802923at2"/>
<keyword evidence="4" id="KW-1185">Reference proteome</keyword>
<evidence type="ECO:0000313" key="3">
    <source>
        <dbReference type="EMBL" id="RKR82930.1"/>
    </source>
</evidence>
<dbReference type="PANTHER" id="PTHR42852">
    <property type="entry name" value="THIOL:DISULFIDE INTERCHANGE PROTEIN DSBE"/>
    <property type="match status" value="1"/>
</dbReference>
<dbReference type="Proteomes" id="UP000268007">
    <property type="component" value="Unassembled WGS sequence"/>
</dbReference>
<dbReference type="PANTHER" id="PTHR42852:SF13">
    <property type="entry name" value="PROTEIN DIPZ"/>
    <property type="match status" value="1"/>
</dbReference>
<dbReference type="GO" id="GO:0016209">
    <property type="term" value="F:antioxidant activity"/>
    <property type="evidence" value="ECO:0007669"/>
    <property type="project" value="InterPro"/>
</dbReference>
<evidence type="ECO:0000256" key="1">
    <source>
        <dbReference type="SAM" id="SignalP"/>
    </source>
</evidence>
<dbReference type="CDD" id="cd02966">
    <property type="entry name" value="TlpA_like_family"/>
    <property type="match status" value="1"/>
</dbReference>
<dbReference type="GO" id="GO:0016491">
    <property type="term" value="F:oxidoreductase activity"/>
    <property type="evidence" value="ECO:0007669"/>
    <property type="project" value="InterPro"/>
</dbReference>
<protein>
    <submittedName>
        <fullName evidence="3">AhpC/TSA family protein</fullName>
    </submittedName>
</protein>
<name>A0A495J1T4_9SPHI</name>
<proteinExistence type="predicted"/>
<dbReference type="RefSeq" id="WP_121198477.1">
    <property type="nucleotide sequence ID" value="NZ_RBKU01000001.1"/>
</dbReference>
<dbReference type="InterPro" id="IPR036249">
    <property type="entry name" value="Thioredoxin-like_sf"/>
</dbReference>
<keyword evidence="1" id="KW-0732">Signal</keyword>
<sequence length="184" mass="20941">MKRIYLSILLCLMILRGLAQQVPFLDEGSAIADYPKVDWLQGEPISHFDKDKIYVVELWATWCKPCIAAMPHLNGLHQKFKDKKVVFIAQDVMEADVQKVLAFVKENGDKMSFRVAFSGMRGSDFDTKWVRAAGVNSIPQTFIIQNNTLVWQTDPNMLNEEVLQLLVDGKFTIKDAEAIAKKHN</sequence>
<dbReference type="SUPFAM" id="SSF52833">
    <property type="entry name" value="Thioredoxin-like"/>
    <property type="match status" value="1"/>
</dbReference>